<evidence type="ECO:0000313" key="9">
    <source>
        <dbReference type="Proteomes" id="UP000006683"/>
    </source>
</evidence>
<dbReference type="InterPro" id="IPR022764">
    <property type="entry name" value="Peptidase_S54_rhomboid_dom"/>
</dbReference>
<keyword evidence="4 6" id="KW-0472">Membrane</keyword>
<dbReference type="Gene3D" id="1.20.1540.10">
    <property type="entry name" value="Rhomboid-like"/>
    <property type="match status" value="1"/>
</dbReference>
<dbReference type="PANTHER" id="PTHR43731:SF9">
    <property type="entry name" value="SLR1461 PROTEIN"/>
    <property type="match status" value="1"/>
</dbReference>
<dbReference type="GeneID" id="67182002"/>
<keyword evidence="2 6" id="KW-0812">Transmembrane</keyword>
<dbReference type="Proteomes" id="UP000006683">
    <property type="component" value="Chromosome"/>
</dbReference>
<feature type="transmembrane region" description="Helical" evidence="6">
    <location>
        <begin position="90"/>
        <end position="108"/>
    </location>
</feature>
<feature type="transmembrane region" description="Helical" evidence="6">
    <location>
        <begin position="140"/>
        <end position="158"/>
    </location>
</feature>
<dbReference type="InterPro" id="IPR050925">
    <property type="entry name" value="Rhomboid_protease_S54"/>
</dbReference>
<dbReference type="PANTHER" id="PTHR43731">
    <property type="entry name" value="RHOMBOID PROTEASE"/>
    <property type="match status" value="1"/>
</dbReference>
<comment type="subcellular location">
    <subcellularLocation>
        <location evidence="1">Membrane</location>
        <topology evidence="1">Multi-pass membrane protein</topology>
    </subcellularLocation>
</comment>
<dbReference type="KEGG" id="fbl:Fbal_1800"/>
<dbReference type="Pfam" id="PF01694">
    <property type="entry name" value="Rhomboid"/>
    <property type="match status" value="1"/>
</dbReference>
<feature type="region of interest" description="Disordered" evidence="5">
    <location>
        <begin position="195"/>
        <end position="236"/>
    </location>
</feature>
<dbReference type="GO" id="GO:0016020">
    <property type="term" value="C:membrane"/>
    <property type="evidence" value="ECO:0007669"/>
    <property type="project" value="UniProtKB-SubCell"/>
</dbReference>
<evidence type="ECO:0000256" key="2">
    <source>
        <dbReference type="ARBA" id="ARBA00022692"/>
    </source>
</evidence>
<evidence type="ECO:0000256" key="1">
    <source>
        <dbReference type="ARBA" id="ARBA00004141"/>
    </source>
</evidence>
<dbReference type="HOGENOM" id="CLU_067823_0_0_6"/>
<reference evidence="8 9" key="1">
    <citation type="journal article" date="2010" name="Stand. Genomic Sci.">
        <title>Complete genome sequence of Ferrimonas balearica type strain (PAT).</title>
        <authorList>
            <person name="Nolan M."/>
            <person name="Sikorski J."/>
            <person name="Davenport K."/>
            <person name="Lucas S."/>
            <person name="Glavina Del Rio T."/>
            <person name="Tice H."/>
            <person name="Cheng J."/>
            <person name="Goodwin L."/>
            <person name="Pitluck S."/>
            <person name="Liolios K."/>
            <person name="Ivanova N."/>
            <person name="Mavromatis K."/>
            <person name="Ovchinnikova G."/>
            <person name="Pati A."/>
            <person name="Chen A."/>
            <person name="Palaniappan K."/>
            <person name="Land M."/>
            <person name="Hauser L."/>
            <person name="Chang Y."/>
            <person name="Jeffries C."/>
            <person name="Tapia R."/>
            <person name="Brettin T."/>
            <person name="Detter J."/>
            <person name="Han C."/>
            <person name="Yasawong M."/>
            <person name="Rohde M."/>
            <person name="Tindall B."/>
            <person name="Goker M."/>
            <person name="Woyke T."/>
            <person name="Bristow J."/>
            <person name="Eisen J."/>
            <person name="Markowitz V."/>
            <person name="Hugenholtz P."/>
            <person name="Kyrpides N."/>
            <person name="Klenk H."/>
            <person name="Lapidus A."/>
        </authorList>
    </citation>
    <scope>NUCLEOTIDE SEQUENCE [LARGE SCALE GENOMIC DNA]</scope>
    <source>
        <strain evidence="9">DSM 9799 / CCM 4581 / KCTC 23876 / PAT</strain>
    </source>
</reference>
<name>E1SS48_FERBD</name>
<dbReference type="OrthoDB" id="465874at2"/>
<keyword evidence="3 6" id="KW-1133">Transmembrane helix</keyword>
<sequence>MAKSKPDQKLQQGLMAAGVFLALLWGIKAVELISGADLSVLGVQPQTLSGLWGVLFAPLIHGSLSHLAANSVGVLVLGAALFFGYPNSRWRVLGLVWLGSGIGVWLFGRPSQHFGASGVTHGLFFFLFLVSLLRRDKRSIALMMIAFFLFGGMIYSIFPREPGISYESHLSGAIAGVIAALLWWRMDPKPAVKRYDWEDETEQEASNTEAADSDLIGDLWQQAPPGESEQKPQGRE</sequence>
<dbReference type="MEROPS" id="S54.029"/>
<keyword evidence="9" id="KW-1185">Reference proteome</keyword>
<organism evidence="8 9">
    <name type="scientific">Ferrimonas balearica (strain DSM 9799 / CCM 4581 / KCTC 23876 / PAT)</name>
    <dbReference type="NCBI Taxonomy" id="550540"/>
    <lineage>
        <taxon>Bacteria</taxon>
        <taxon>Pseudomonadati</taxon>
        <taxon>Pseudomonadota</taxon>
        <taxon>Gammaproteobacteria</taxon>
        <taxon>Alteromonadales</taxon>
        <taxon>Ferrimonadaceae</taxon>
        <taxon>Ferrimonas</taxon>
    </lineage>
</organism>
<accession>E1SS48</accession>
<dbReference type="EMBL" id="CP002209">
    <property type="protein sequence ID" value="ADN76003.1"/>
    <property type="molecule type" value="Genomic_DNA"/>
</dbReference>
<dbReference type="RefSeq" id="WP_013345309.1">
    <property type="nucleotide sequence ID" value="NC_014541.1"/>
</dbReference>
<dbReference type="eggNOG" id="COG0705">
    <property type="taxonomic scope" value="Bacteria"/>
</dbReference>
<evidence type="ECO:0000256" key="3">
    <source>
        <dbReference type="ARBA" id="ARBA00022989"/>
    </source>
</evidence>
<evidence type="ECO:0000313" key="8">
    <source>
        <dbReference type="EMBL" id="ADN76003.1"/>
    </source>
</evidence>
<dbReference type="GO" id="GO:0004252">
    <property type="term" value="F:serine-type endopeptidase activity"/>
    <property type="evidence" value="ECO:0007669"/>
    <property type="project" value="InterPro"/>
</dbReference>
<gene>
    <name evidence="8" type="ordered locus">Fbal_1800</name>
</gene>
<protein>
    <submittedName>
        <fullName evidence="8">Rhomboid family protein</fullName>
    </submittedName>
</protein>
<dbReference type="InterPro" id="IPR035952">
    <property type="entry name" value="Rhomboid-like_sf"/>
</dbReference>
<feature type="domain" description="Peptidase S54 rhomboid" evidence="7">
    <location>
        <begin position="51"/>
        <end position="184"/>
    </location>
</feature>
<evidence type="ECO:0000256" key="4">
    <source>
        <dbReference type="ARBA" id="ARBA00023136"/>
    </source>
</evidence>
<evidence type="ECO:0000256" key="5">
    <source>
        <dbReference type="SAM" id="MobiDB-lite"/>
    </source>
</evidence>
<dbReference type="STRING" id="550540.Fbal_1800"/>
<evidence type="ECO:0000259" key="7">
    <source>
        <dbReference type="Pfam" id="PF01694"/>
    </source>
</evidence>
<feature type="transmembrane region" description="Helical" evidence="6">
    <location>
        <begin position="164"/>
        <end position="184"/>
    </location>
</feature>
<dbReference type="AlphaFoldDB" id="E1SS48"/>
<feature type="transmembrane region" description="Helical" evidence="6">
    <location>
        <begin position="114"/>
        <end position="133"/>
    </location>
</feature>
<feature type="transmembrane region" description="Helical" evidence="6">
    <location>
        <begin position="53"/>
        <end position="83"/>
    </location>
</feature>
<evidence type="ECO:0000256" key="6">
    <source>
        <dbReference type="SAM" id="Phobius"/>
    </source>
</evidence>
<dbReference type="SUPFAM" id="SSF144091">
    <property type="entry name" value="Rhomboid-like"/>
    <property type="match status" value="1"/>
</dbReference>
<proteinExistence type="predicted"/>